<sequence>MAFSTKDPYVQLLVNTKFEQVFRSLPKSKFILDASETIKQNAIQNYEPGHKLIPPKINHQYRGSKPKSEKKEKRERIEKGAKKRKRLSILTANNVVPISPSMDKASRGQEENNFSFDDSFNKEEFTTPIRNPSDNSQQQFMSSSSNLGTKGTDVQNHVSPSDDINIFDDSDERKNTKESRNSSAFSSSKNYKANPPNPQFLGNTDDELPLKEKSTRNESDTKNSKTELRKLQTFGKLFMKEGKRRESPTL</sequence>
<accession>S9RE76</accession>
<evidence type="ECO:0000313" key="2">
    <source>
        <dbReference type="EMBL" id="EPX72389.1"/>
    </source>
</evidence>
<feature type="compositionally biased region" description="Polar residues" evidence="1">
    <location>
        <begin position="146"/>
        <end position="159"/>
    </location>
</feature>
<feature type="compositionally biased region" description="Basic and acidic residues" evidence="1">
    <location>
        <begin position="208"/>
        <end position="230"/>
    </location>
</feature>
<name>S9RE76_SCHOY</name>
<feature type="region of interest" description="Disordered" evidence="1">
    <location>
        <begin position="53"/>
        <end position="250"/>
    </location>
</feature>
<feature type="compositionally biased region" description="Low complexity" evidence="1">
    <location>
        <begin position="133"/>
        <end position="145"/>
    </location>
</feature>
<gene>
    <name evidence="2" type="ORF">SOCG_00153</name>
</gene>
<dbReference type="OrthoDB" id="5420616at2759"/>
<evidence type="ECO:0000256" key="1">
    <source>
        <dbReference type="SAM" id="MobiDB-lite"/>
    </source>
</evidence>
<dbReference type="VEuPathDB" id="FungiDB:SOCG_00153"/>
<dbReference type="EMBL" id="KE503207">
    <property type="protein sequence ID" value="EPX72389.1"/>
    <property type="molecule type" value="Genomic_DNA"/>
</dbReference>
<feature type="compositionally biased region" description="Basic and acidic residues" evidence="1">
    <location>
        <begin position="238"/>
        <end position="250"/>
    </location>
</feature>
<keyword evidence="3" id="KW-1185">Reference proteome</keyword>
<protein>
    <submittedName>
        <fullName evidence="2">Uncharacterized protein</fullName>
    </submittedName>
</protein>
<evidence type="ECO:0000313" key="3">
    <source>
        <dbReference type="Proteomes" id="UP000016088"/>
    </source>
</evidence>
<dbReference type="RefSeq" id="XP_013018027.1">
    <property type="nucleotide sequence ID" value="XM_013162573.1"/>
</dbReference>
<dbReference type="OMA" id="IPPKINH"/>
<feature type="compositionally biased region" description="Basic and acidic residues" evidence="1">
    <location>
        <begin position="66"/>
        <end position="80"/>
    </location>
</feature>
<reference evidence="2 3" key="1">
    <citation type="journal article" date="2011" name="Science">
        <title>Comparative functional genomics of the fission yeasts.</title>
        <authorList>
            <person name="Rhind N."/>
            <person name="Chen Z."/>
            <person name="Yassour M."/>
            <person name="Thompson D.A."/>
            <person name="Haas B.J."/>
            <person name="Habib N."/>
            <person name="Wapinski I."/>
            <person name="Roy S."/>
            <person name="Lin M.F."/>
            <person name="Heiman D.I."/>
            <person name="Young S.K."/>
            <person name="Furuya K."/>
            <person name="Guo Y."/>
            <person name="Pidoux A."/>
            <person name="Chen H.M."/>
            <person name="Robbertse B."/>
            <person name="Goldberg J.M."/>
            <person name="Aoki K."/>
            <person name="Bayne E.H."/>
            <person name="Berlin A.M."/>
            <person name="Desjardins C.A."/>
            <person name="Dobbs E."/>
            <person name="Dukaj L."/>
            <person name="Fan L."/>
            <person name="FitzGerald M.G."/>
            <person name="French C."/>
            <person name="Gujja S."/>
            <person name="Hansen K."/>
            <person name="Keifenheim D."/>
            <person name="Levin J.Z."/>
            <person name="Mosher R.A."/>
            <person name="Mueller C.A."/>
            <person name="Pfiffner J."/>
            <person name="Priest M."/>
            <person name="Russ C."/>
            <person name="Smialowska A."/>
            <person name="Swoboda P."/>
            <person name="Sykes S.M."/>
            <person name="Vaughn M."/>
            <person name="Vengrova S."/>
            <person name="Yoder R."/>
            <person name="Zeng Q."/>
            <person name="Allshire R."/>
            <person name="Baulcombe D."/>
            <person name="Birren B.W."/>
            <person name="Brown W."/>
            <person name="Ekwall K."/>
            <person name="Kellis M."/>
            <person name="Leatherwood J."/>
            <person name="Levin H."/>
            <person name="Margalit H."/>
            <person name="Martienssen R."/>
            <person name="Nieduszynski C.A."/>
            <person name="Spatafora J.W."/>
            <person name="Friedman N."/>
            <person name="Dalgaard J.Z."/>
            <person name="Baumann P."/>
            <person name="Niki H."/>
            <person name="Regev A."/>
            <person name="Nusbaum C."/>
        </authorList>
    </citation>
    <scope>NUCLEOTIDE SEQUENCE [LARGE SCALE GENOMIC DNA]</scope>
    <source>
        <strain evidence="3">yFS286</strain>
    </source>
</reference>
<dbReference type="Proteomes" id="UP000016088">
    <property type="component" value="Unassembled WGS sequence"/>
</dbReference>
<dbReference type="AlphaFoldDB" id="S9RE76"/>
<organism evidence="2 3">
    <name type="scientific">Schizosaccharomyces octosporus (strain yFS286)</name>
    <name type="common">Fission yeast</name>
    <name type="synonym">Octosporomyces octosporus</name>
    <dbReference type="NCBI Taxonomy" id="483514"/>
    <lineage>
        <taxon>Eukaryota</taxon>
        <taxon>Fungi</taxon>
        <taxon>Dikarya</taxon>
        <taxon>Ascomycota</taxon>
        <taxon>Taphrinomycotina</taxon>
        <taxon>Schizosaccharomycetes</taxon>
        <taxon>Schizosaccharomycetales</taxon>
        <taxon>Schizosaccharomycetaceae</taxon>
        <taxon>Schizosaccharomyces</taxon>
    </lineage>
</organism>
<dbReference type="GeneID" id="25029137"/>
<dbReference type="HOGENOM" id="CLU_1111901_0_0_1"/>
<proteinExistence type="predicted"/>
<feature type="compositionally biased region" description="Basic and acidic residues" evidence="1">
    <location>
        <begin position="171"/>
        <end position="180"/>
    </location>
</feature>